<organism evidence="8 9">
    <name type="scientific">Desulfobaculum xiamenense</name>
    <dbReference type="NCBI Taxonomy" id="995050"/>
    <lineage>
        <taxon>Bacteria</taxon>
        <taxon>Pseudomonadati</taxon>
        <taxon>Thermodesulfobacteriota</taxon>
        <taxon>Desulfovibrionia</taxon>
        <taxon>Desulfovibrionales</taxon>
        <taxon>Desulfovibrionaceae</taxon>
        <taxon>Desulfobaculum</taxon>
    </lineage>
</organism>
<dbReference type="GO" id="GO:0046872">
    <property type="term" value="F:metal ion binding"/>
    <property type="evidence" value="ECO:0007669"/>
    <property type="project" value="UniProtKB-KW"/>
</dbReference>
<keyword evidence="4" id="KW-0479">Metal-binding</keyword>
<dbReference type="AlphaFoldDB" id="A0A846QRQ5"/>
<dbReference type="GO" id="GO:0003824">
    <property type="term" value="F:catalytic activity"/>
    <property type="evidence" value="ECO:0007669"/>
    <property type="project" value="InterPro"/>
</dbReference>
<dbReference type="InterPro" id="IPR058240">
    <property type="entry name" value="rSAM_sf"/>
</dbReference>
<dbReference type="SUPFAM" id="SSF102114">
    <property type="entry name" value="Radical SAM enzymes"/>
    <property type="match status" value="1"/>
</dbReference>
<evidence type="ECO:0000259" key="7">
    <source>
        <dbReference type="PROSITE" id="PS51918"/>
    </source>
</evidence>
<dbReference type="CDD" id="cd01335">
    <property type="entry name" value="Radical_SAM"/>
    <property type="match status" value="1"/>
</dbReference>
<keyword evidence="5" id="KW-0408">Iron</keyword>
<evidence type="ECO:0000256" key="2">
    <source>
        <dbReference type="ARBA" id="ARBA00022485"/>
    </source>
</evidence>
<keyword evidence="9" id="KW-1185">Reference proteome</keyword>
<keyword evidence="3" id="KW-0949">S-adenosyl-L-methionine</keyword>
<proteinExistence type="predicted"/>
<dbReference type="RefSeq" id="WP_167942292.1">
    <property type="nucleotide sequence ID" value="NZ_JAATJA010000004.1"/>
</dbReference>
<evidence type="ECO:0000256" key="1">
    <source>
        <dbReference type="ARBA" id="ARBA00001966"/>
    </source>
</evidence>
<dbReference type="InterPro" id="IPR023885">
    <property type="entry name" value="4Fe4S-binding_SPASM_dom"/>
</dbReference>
<name>A0A846QRQ5_9BACT</name>
<dbReference type="InterPro" id="IPR013785">
    <property type="entry name" value="Aldolase_TIM"/>
</dbReference>
<dbReference type="SFLD" id="SFLDS00029">
    <property type="entry name" value="Radical_SAM"/>
    <property type="match status" value="1"/>
</dbReference>
<gene>
    <name evidence="8" type="ORF">GGQ74_002899</name>
</gene>
<dbReference type="PANTHER" id="PTHR11228">
    <property type="entry name" value="RADICAL SAM DOMAIN PROTEIN"/>
    <property type="match status" value="1"/>
</dbReference>
<sequence length="344" mass="39661">MPESPHRLTSKAERDVNVCCQFLDFNETWERDMGPAFMAYRHDWQRYSAARELRPFPMHLDFDLTNTCTLRCTFCPRTQMARRGTLPPAFTMPFDVYAAAIDEGAQKGLYAVNLNASGEPLLHPDLVRMVTYARESGILDIMLHTSGLFLDEPMAQRLMDAGLTKLIVSFDSPDKAHYEALRVGSSYDRVVANIRTAARLKRQAGSITPFIRINMVLMRENAHEREAMIDMWRDVVDGMGFLEYINYYQWDEEDRYRHRVAYREDFVCEKPWQRLAVTHDGGIKFCHLDDADEVVLGNLSSMSLEEAWTGEVMTRYRELQKAGRIREIGLCSRCSTPMMPVEGD</sequence>
<dbReference type="PANTHER" id="PTHR11228:SF7">
    <property type="entry name" value="PQQA PEPTIDE CYCLASE"/>
    <property type="match status" value="1"/>
</dbReference>
<dbReference type="GO" id="GO:0051536">
    <property type="term" value="F:iron-sulfur cluster binding"/>
    <property type="evidence" value="ECO:0007669"/>
    <property type="project" value="UniProtKB-KW"/>
</dbReference>
<dbReference type="Pfam" id="PF04055">
    <property type="entry name" value="Radical_SAM"/>
    <property type="match status" value="1"/>
</dbReference>
<reference evidence="8 9" key="1">
    <citation type="submission" date="2020-03" db="EMBL/GenBank/DDBJ databases">
        <title>Genomic Encyclopedia of Type Strains, Phase IV (KMG-IV): sequencing the most valuable type-strain genomes for metagenomic binning, comparative biology and taxonomic classification.</title>
        <authorList>
            <person name="Goeker M."/>
        </authorList>
    </citation>
    <scope>NUCLEOTIDE SEQUENCE [LARGE SCALE GENOMIC DNA]</scope>
    <source>
        <strain evidence="8 9">DSM 24233</strain>
    </source>
</reference>
<dbReference type="Gene3D" id="3.20.20.70">
    <property type="entry name" value="Aldolase class I"/>
    <property type="match status" value="1"/>
</dbReference>
<dbReference type="SFLD" id="SFLDG01067">
    <property type="entry name" value="SPASM/twitch_domain_containing"/>
    <property type="match status" value="1"/>
</dbReference>
<comment type="cofactor">
    <cofactor evidence="1">
        <name>[4Fe-4S] cluster</name>
        <dbReference type="ChEBI" id="CHEBI:49883"/>
    </cofactor>
</comment>
<keyword evidence="6" id="KW-0411">Iron-sulfur</keyword>
<evidence type="ECO:0000256" key="4">
    <source>
        <dbReference type="ARBA" id="ARBA00022723"/>
    </source>
</evidence>
<feature type="domain" description="Radical SAM core" evidence="7">
    <location>
        <begin position="54"/>
        <end position="274"/>
    </location>
</feature>
<evidence type="ECO:0000256" key="5">
    <source>
        <dbReference type="ARBA" id="ARBA00023004"/>
    </source>
</evidence>
<dbReference type="InterPro" id="IPR034391">
    <property type="entry name" value="AdoMet-like_SPASM_containing"/>
</dbReference>
<dbReference type="Pfam" id="PF13186">
    <property type="entry name" value="SPASM"/>
    <property type="match status" value="1"/>
</dbReference>
<dbReference type="EMBL" id="JAATJA010000004">
    <property type="protein sequence ID" value="NJB69202.1"/>
    <property type="molecule type" value="Genomic_DNA"/>
</dbReference>
<dbReference type="PROSITE" id="PS51918">
    <property type="entry name" value="RADICAL_SAM"/>
    <property type="match status" value="1"/>
</dbReference>
<evidence type="ECO:0000313" key="9">
    <source>
        <dbReference type="Proteomes" id="UP000580856"/>
    </source>
</evidence>
<accession>A0A846QRQ5</accession>
<dbReference type="InterPro" id="IPR050377">
    <property type="entry name" value="Radical_SAM_PqqE_MftC-like"/>
</dbReference>
<comment type="caution">
    <text evidence="8">The sequence shown here is derived from an EMBL/GenBank/DDBJ whole genome shotgun (WGS) entry which is preliminary data.</text>
</comment>
<dbReference type="InterPro" id="IPR007197">
    <property type="entry name" value="rSAM"/>
</dbReference>
<evidence type="ECO:0000256" key="6">
    <source>
        <dbReference type="ARBA" id="ARBA00023014"/>
    </source>
</evidence>
<dbReference type="SFLD" id="SFLDG01387">
    <property type="entry name" value="BtrN-like_SPASM_domain_contain"/>
    <property type="match status" value="1"/>
</dbReference>
<evidence type="ECO:0000313" key="8">
    <source>
        <dbReference type="EMBL" id="NJB69202.1"/>
    </source>
</evidence>
<dbReference type="Proteomes" id="UP000580856">
    <property type="component" value="Unassembled WGS sequence"/>
</dbReference>
<evidence type="ECO:0000256" key="3">
    <source>
        <dbReference type="ARBA" id="ARBA00022691"/>
    </source>
</evidence>
<protein>
    <submittedName>
        <fullName evidence="8">Radical SAM protein with 4Fe4S-binding SPASM domain</fullName>
    </submittedName>
</protein>
<keyword evidence="2" id="KW-0004">4Fe-4S</keyword>
<dbReference type="CDD" id="cd21109">
    <property type="entry name" value="SPASM"/>
    <property type="match status" value="1"/>
</dbReference>